<dbReference type="GeneID" id="113728587"/>
<sequence length="336" mass="37980">MAACQSLILGKPWLGRSKVLPSFMALFYPNIQGSDRLSANQISTVLQLSLSKTLTYYYPFAGRLKNNLFIDCNDMGVQFIEAGYQTLSTNRTFIWKISSFQPHLVIYLPSLELQSLFPPVDDPTMLKLYAVPKRETCLTRRFLFHASKIAQLKAMATSSGVDNPTQVEVVTALILKRAMSASRANSGSFGPSMFRNAANLRQITIPPLPQNSVGNFITVYPVVVENEDDVRFPELVSKLRNGRRKIQNEYKENMCRLPFYDVDFGWGRPSLVRYATKLGQRNSFILMDLRNGKGVDGIQAVVTLEKPQMCLFEANDELLTYASLNGENEWLYPRGF</sequence>
<dbReference type="PANTHER" id="PTHR31623:SF118">
    <property type="entry name" value="BAHD ACYLTRANSFERASE"/>
    <property type="match status" value="1"/>
</dbReference>
<dbReference type="Gene3D" id="3.30.559.10">
    <property type="entry name" value="Chloramphenicol acetyltransferase-like domain"/>
    <property type="match status" value="2"/>
</dbReference>
<reference evidence="7" key="1">
    <citation type="submission" date="2025-08" db="UniProtKB">
        <authorList>
            <consortium name="RefSeq"/>
        </authorList>
    </citation>
    <scope>IDENTIFICATION</scope>
    <source>
        <tissue evidence="7">Leaves</tissue>
    </source>
</reference>
<evidence type="ECO:0000256" key="3">
    <source>
        <dbReference type="ARBA" id="ARBA00022589"/>
    </source>
</evidence>
<protein>
    <submittedName>
        <fullName evidence="7">Acyltransferase-like</fullName>
    </submittedName>
</protein>
<dbReference type="RefSeq" id="XP_071933489.1">
    <property type="nucleotide sequence ID" value="XM_072077388.1"/>
</dbReference>
<gene>
    <name evidence="7" type="primary">LOC113728587</name>
</gene>
<evidence type="ECO:0000313" key="6">
    <source>
        <dbReference type="Proteomes" id="UP001652660"/>
    </source>
</evidence>
<evidence type="ECO:0000256" key="2">
    <source>
        <dbReference type="ARBA" id="ARBA00011245"/>
    </source>
</evidence>
<name>A0ABM4WNY8_COFAR</name>
<keyword evidence="5" id="KW-0012">Acyltransferase</keyword>
<dbReference type="Pfam" id="PF02458">
    <property type="entry name" value="Transferase"/>
    <property type="match status" value="3"/>
</dbReference>
<comment type="similarity">
    <text evidence="1">Belongs to the plant acyltransferase family.</text>
</comment>
<dbReference type="Proteomes" id="UP001652660">
    <property type="component" value="Chromosome 2e"/>
</dbReference>
<comment type="subunit">
    <text evidence="2">Monomer.</text>
</comment>
<keyword evidence="6" id="KW-1185">Reference proteome</keyword>
<evidence type="ECO:0000256" key="5">
    <source>
        <dbReference type="ARBA" id="ARBA00023315"/>
    </source>
</evidence>
<evidence type="ECO:0000256" key="4">
    <source>
        <dbReference type="ARBA" id="ARBA00022679"/>
    </source>
</evidence>
<evidence type="ECO:0000256" key="1">
    <source>
        <dbReference type="ARBA" id="ARBA00009861"/>
    </source>
</evidence>
<organism evidence="6 7">
    <name type="scientific">Coffea arabica</name>
    <name type="common">Arabian coffee</name>
    <dbReference type="NCBI Taxonomy" id="13443"/>
    <lineage>
        <taxon>Eukaryota</taxon>
        <taxon>Viridiplantae</taxon>
        <taxon>Streptophyta</taxon>
        <taxon>Embryophyta</taxon>
        <taxon>Tracheophyta</taxon>
        <taxon>Spermatophyta</taxon>
        <taxon>Magnoliopsida</taxon>
        <taxon>eudicotyledons</taxon>
        <taxon>Gunneridae</taxon>
        <taxon>Pentapetalae</taxon>
        <taxon>asterids</taxon>
        <taxon>lamiids</taxon>
        <taxon>Gentianales</taxon>
        <taxon>Rubiaceae</taxon>
        <taxon>Ixoroideae</taxon>
        <taxon>Gardenieae complex</taxon>
        <taxon>Bertiereae - Coffeeae clade</taxon>
        <taxon>Coffeeae</taxon>
        <taxon>Coffea</taxon>
    </lineage>
</organism>
<evidence type="ECO:0000313" key="7">
    <source>
        <dbReference type="RefSeq" id="XP_071933489.1"/>
    </source>
</evidence>
<accession>A0ABM4WNY8</accession>
<keyword evidence="4" id="KW-0808">Transferase</keyword>
<dbReference type="PANTHER" id="PTHR31623">
    <property type="entry name" value="F21J9.9"/>
    <property type="match status" value="1"/>
</dbReference>
<keyword evidence="3" id="KW-0017">Alkaloid metabolism</keyword>
<proteinExistence type="inferred from homology"/>
<dbReference type="InterPro" id="IPR023213">
    <property type="entry name" value="CAT-like_dom_sf"/>
</dbReference>